<comment type="caution">
    <text evidence="2">The sequence shown here is derived from an EMBL/GenBank/DDBJ whole genome shotgun (WGS) entry which is preliminary data.</text>
</comment>
<feature type="region of interest" description="Disordered" evidence="1">
    <location>
        <begin position="45"/>
        <end position="70"/>
    </location>
</feature>
<evidence type="ECO:0000313" key="3">
    <source>
        <dbReference type="Proteomes" id="UP001212841"/>
    </source>
</evidence>
<reference evidence="2" key="1">
    <citation type="submission" date="2020-05" db="EMBL/GenBank/DDBJ databases">
        <title>Phylogenomic resolution of chytrid fungi.</title>
        <authorList>
            <person name="Stajich J.E."/>
            <person name="Amses K."/>
            <person name="Simmons R."/>
            <person name="Seto K."/>
            <person name="Myers J."/>
            <person name="Bonds A."/>
            <person name="Quandt C.A."/>
            <person name="Barry K."/>
            <person name="Liu P."/>
            <person name="Grigoriev I."/>
            <person name="Longcore J.E."/>
            <person name="James T.Y."/>
        </authorList>
    </citation>
    <scope>NUCLEOTIDE SEQUENCE</scope>
    <source>
        <strain evidence="2">JEL0318</strain>
    </source>
</reference>
<dbReference type="AlphaFoldDB" id="A0AAD5SII3"/>
<protein>
    <submittedName>
        <fullName evidence="2">Uncharacterized protein</fullName>
    </submittedName>
</protein>
<evidence type="ECO:0000313" key="2">
    <source>
        <dbReference type="EMBL" id="KAJ3056177.1"/>
    </source>
</evidence>
<evidence type="ECO:0000256" key="1">
    <source>
        <dbReference type="SAM" id="MobiDB-lite"/>
    </source>
</evidence>
<dbReference type="EMBL" id="JADGJD010000042">
    <property type="protein sequence ID" value="KAJ3056177.1"/>
    <property type="molecule type" value="Genomic_DNA"/>
</dbReference>
<accession>A0AAD5SII3</accession>
<dbReference type="Proteomes" id="UP001212841">
    <property type="component" value="Unassembled WGS sequence"/>
</dbReference>
<sequence length="70" mass="7646">MTVATSVGNRALETRIGKRVQATYGTVKENVIELALDTQDILEEKQQAASPLDMEPVDGLEQEDEAIDLS</sequence>
<organism evidence="2 3">
    <name type="scientific">Rhizophlyctis rosea</name>
    <dbReference type="NCBI Taxonomy" id="64517"/>
    <lineage>
        <taxon>Eukaryota</taxon>
        <taxon>Fungi</taxon>
        <taxon>Fungi incertae sedis</taxon>
        <taxon>Chytridiomycota</taxon>
        <taxon>Chytridiomycota incertae sedis</taxon>
        <taxon>Chytridiomycetes</taxon>
        <taxon>Rhizophlyctidales</taxon>
        <taxon>Rhizophlyctidaceae</taxon>
        <taxon>Rhizophlyctis</taxon>
    </lineage>
</organism>
<feature type="compositionally biased region" description="Acidic residues" evidence="1">
    <location>
        <begin position="55"/>
        <end position="70"/>
    </location>
</feature>
<gene>
    <name evidence="2" type="ORF">HK097_007783</name>
</gene>
<proteinExistence type="predicted"/>
<name>A0AAD5SII3_9FUNG</name>
<keyword evidence="3" id="KW-1185">Reference proteome</keyword>